<dbReference type="Proteomes" id="UP000295252">
    <property type="component" value="Chromosome V"/>
</dbReference>
<gene>
    <name evidence="2" type="ORF">GSCOC_T00025806001</name>
</gene>
<sequence length="159" mass="17376">MAGGKQVMLLAIDDSEHSFYALKWTLDHFFTPTSNALFKLVIVHAKYPPTSVIGLAGPGSTDVLPLVEADLKRTAERLIEQAKELCKEKGVEDAEFEVIEGDARMVMCDAVDKHHASLLVLGSHGYGALKRVVLGSVSDHCSHHAHCSVMIVKQPKVHH</sequence>
<dbReference type="AlphaFoldDB" id="A0A068TRJ6"/>
<dbReference type="PANTHER" id="PTHR46553:SF3">
    <property type="entry name" value="ADENINE NUCLEOTIDE ALPHA HYDROLASES-LIKE SUPERFAMILY PROTEIN"/>
    <property type="match status" value="1"/>
</dbReference>
<dbReference type="PhylomeDB" id="A0A068TRJ6"/>
<name>A0A068TRJ6_COFCA</name>
<dbReference type="OMA" id="HEHSNYA"/>
<dbReference type="SUPFAM" id="SSF52402">
    <property type="entry name" value="Adenine nucleotide alpha hydrolases-like"/>
    <property type="match status" value="1"/>
</dbReference>
<dbReference type="InterPro" id="IPR006016">
    <property type="entry name" value="UspA"/>
</dbReference>
<dbReference type="InParanoid" id="A0A068TRJ6"/>
<dbReference type="PRINTS" id="PR01438">
    <property type="entry name" value="UNVRSLSTRESS"/>
</dbReference>
<feature type="domain" description="UspA" evidence="1">
    <location>
        <begin position="8"/>
        <end position="153"/>
    </location>
</feature>
<dbReference type="EMBL" id="HG739087">
    <property type="protein sequence ID" value="CDO98861.1"/>
    <property type="molecule type" value="Genomic_DNA"/>
</dbReference>
<dbReference type="OrthoDB" id="843225at2759"/>
<organism evidence="2 3">
    <name type="scientific">Coffea canephora</name>
    <name type="common">Robusta coffee</name>
    <dbReference type="NCBI Taxonomy" id="49390"/>
    <lineage>
        <taxon>Eukaryota</taxon>
        <taxon>Viridiplantae</taxon>
        <taxon>Streptophyta</taxon>
        <taxon>Embryophyta</taxon>
        <taxon>Tracheophyta</taxon>
        <taxon>Spermatophyta</taxon>
        <taxon>Magnoliopsida</taxon>
        <taxon>eudicotyledons</taxon>
        <taxon>Gunneridae</taxon>
        <taxon>Pentapetalae</taxon>
        <taxon>asterids</taxon>
        <taxon>lamiids</taxon>
        <taxon>Gentianales</taxon>
        <taxon>Rubiaceae</taxon>
        <taxon>Ixoroideae</taxon>
        <taxon>Gardenieae complex</taxon>
        <taxon>Bertiereae - Coffeeae clade</taxon>
        <taxon>Coffeeae</taxon>
        <taxon>Coffea</taxon>
    </lineage>
</organism>
<keyword evidence="3" id="KW-1185">Reference proteome</keyword>
<proteinExistence type="predicted"/>
<accession>A0A068TRJ6</accession>
<evidence type="ECO:0000259" key="1">
    <source>
        <dbReference type="Pfam" id="PF00582"/>
    </source>
</evidence>
<dbReference type="PANTHER" id="PTHR46553">
    <property type="entry name" value="ADENINE NUCLEOTIDE ALPHA HYDROLASES-LIKE SUPERFAMILY PROTEIN"/>
    <property type="match status" value="1"/>
</dbReference>
<dbReference type="Gene3D" id="3.40.50.620">
    <property type="entry name" value="HUPs"/>
    <property type="match status" value="1"/>
</dbReference>
<dbReference type="STRING" id="49390.A0A068TRJ6"/>
<dbReference type="Gramene" id="CDO98861">
    <property type="protein sequence ID" value="CDO98861"/>
    <property type="gene ID" value="GSCOC_T00025806001"/>
</dbReference>
<reference evidence="3" key="1">
    <citation type="journal article" date="2014" name="Science">
        <title>The coffee genome provides insight into the convergent evolution of caffeine biosynthesis.</title>
        <authorList>
            <person name="Denoeud F."/>
            <person name="Carretero-Paulet L."/>
            <person name="Dereeper A."/>
            <person name="Droc G."/>
            <person name="Guyot R."/>
            <person name="Pietrella M."/>
            <person name="Zheng C."/>
            <person name="Alberti A."/>
            <person name="Anthony F."/>
            <person name="Aprea G."/>
            <person name="Aury J.M."/>
            <person name="Bento P."/>
            <person name="Bernard M."/>
            <person name="Bocs S."/>
            <person name="Campa C."/>
            <person name="Cenci A."/>
            <person name="Combes M.C."/>
            <person name="Crouzillat D."/>
            <person name="Da Silva C."/>
            <person name="Daddiego L."/>
            <person name="De Bellis F."/>
            <person name="Dussert S."/>
            <person name="Garsmeur O."/>
            <person name="Gayraud T."/>
            <person name="Guignon V."/>
            <person name="Jahn K."/>
            <person name="Jamilloux V."/>
            <person name="Joet T."/>
            <person name="Labadie K."/>
            <person name="Lan T."/>
            <person name="Leclercq J."/>
            <person name="Lepelley M."/>
            <person name="Leroy T."/>
            <person name="Li L.T."/>
            <person name="Librado P."/>
            <person name="Lopez L."/>
            <person name="Munoz A."/>
            <person name="Noel B."/>
            <person name="Pallavicini A."/>
            <person name="Perrotta G."/>
            <person name="Poncet V."/>
            <person name="Pot D."/>
            <person name="Priyono X."/>
            <person name="Rigoreau M."/>
            <person name="Rouard M."/>
            <person name="Rozas J."/>
            <person name="Tranchant-Dubreuil C."/>
            <person name="VanBuren R."/>
            <person name="Zhang Q."/>
            <person name="Andrade A.C."/>
            <person name="Argout X."/>
            <person name="Bertrand B."/>
            <person name="de Kochko A."/>
            <person name="Graziosi G."/>
            <person name="Henry R.J."/>
            <person name="Jayarama X."/>
            <person name="Ming R."/>
            <person name="Nagai C."/>
            <person name="Rounsley S."/>
            <person name="Sankoff D."/>
            <person name="Giuliano G."/>
            <person name="Albert V.A."/>
            <person name="Wincker P."/>
            <person name="Lashermes P."/>
        </authorList>
    </citation>
    <scope>NUCLEOTIDE SEQUENCE [LARGE SCALE GENOMIC DNA]</scope>
    <source>
        <strain evidence="3">cv. DH200-94</strain>
    </source>
</reference>
<dbReference type="InterPro" id="IPR006015">
    <property type="entry name" value="Universal_stress_UspA"/>
</dbReference>
<dbReference type="InterPro" id="IPR014729">
    <property type="entry name" value="Rossmann-like_a/b/a_fold"/>
</dbReference>
<dbReference type="Pfam" id="PF00582">
    <property type="entry name" value="Usp"/>
    <property type="match status" value="1"/>
</dbReference>
<evidence type="ECO:0000313" key="3">
    <source>
        <dbReference type="Proteomes" id="UP000295252"/>
    </source>
</evidence>
<dbReference type="CDD" id="cd23659">
    <property type="entry name" value="USP_At3g01520-like"/>
    <property type="match status" value="1"/>
</dbReference>
<protein>
    <recommendedName>
        <fullName evidence="1">UspA domain-containing protein</fullName>
    </recommendedName>
</protein>
<evidence type="ECO:0000313" key="2">
    <source>
        <dbReference type="EMBL" id="CDO98861.1"/>
    </source>
</evidence>